<dbReference type="RefSeq" id="WP_343840425.1">
    <property type="nucleotide sequence ID" value="NZ_BAAAEI010000001.1"/>
</dbReference>
<feature type="signal peptide" evidence="1">
    <location>
        <begin position="1"/>
        <end position="19"/>
    </location>
</feature>
<evidence type="ECO:0000313" key="3">
    <source>
        <dbReference type="Proteomes" id="UP001501757"/>
    </source>
</evidence>
<keyword evidence="1" id="KW-0732">Signal</keyword>
<comment type="caution">
    <text evidence="2">The sequence shown here is derived from an EMBL/GenBank/DDBJ whole genome shotgun (WGS) entry which is preliminary data.</text>
</comment>
<evidence type="ECO:0000313" key="2">
    <source>
        <dbReference type="EMBL" id="GAA0340405.1"/>
    </source>
</evidence>
<gene>
    <name evidence="2" type="ORF">GCM10009092_01130</name>
</gene>
<evidence type="ECO:0000256" key="1">
    <source>
        <dbReference type="SAM" id="SignalP"/>
    </source>
</evidence>
<dbReference type="EMBL" id="BAAAEI010000001">
    <property type="protein sequence ID" value="GAA0340405.1"/>
    <property type="molecule type" value="Genomic_DNA"/>
</dbReference>
<reference evidence="2 3" key="1">
    <citation type="journal article" date="2019" name="Int. J. Syst. Evol. Microbiol.">
        <title>The Global Catalogue of Microorganisms (GCM) 10K type strain sequencing project: providing services to taxonomists for standard genome sequencing and annotation.</title>
        <authorList>
            <consortium name="The Broad Institute Genomics Platform"/>
            <consortium name="The Broad Institute Genome Sequencing Center for Infectious Disease"/>
            <person name="Wu L."/>
            <person name="Ma J."/>
        </authorList>
    </citation>
    <scope>NUCLEOTIDE SEQUENCE [LARGE SCALE GENOMIC DNA]</scope>
    <source>
        <strain evidence="2 3">JCM 13378</strain>
    </source>
</reference>
<sequence length="112" mass="12274">MKKALLFSAALLLSTSANAISIFEGKIEAILAGPNYGAMMYIKINRSTGTVQNEVQNCDNPNHDYIVDTSTENGKFYAGLIMAAFMADRTVNIQGYDECSGDVEILRSIWVK</sequence>
<accession>A0ABN0WKC2</accession>
<dbReference type="Proteomes" id="UP001501757">
    <property type="component" value="Unassembled WGS sequence"/>
</dbReference>
<proteinExistence type="predicted"/>
<name>A0ABN0WKC2_9ALTE</name>
<keyword evidence="3" id="KW-1185">Reference proteome</keyword>
<protein>
    <submittedName>
        <fullName evidence="2">Uncharacterized protein</fullName>
    </submittedName>
</protein>
<organism evidence="2 3">
    <name type="scientific">Bowmanella denitrificans</name>
    <dbReference type="NCBI Taxonomy" id="366582"/>
    <lineage>
        <taxon>Bacteria</taxon>
        <taxon>Pseudomonadati</taxon>
        <taxon>Pseudomonadota</taxon>
        <taxon>Gammaproteobacteria</taxon>
        <taxon>Alteromonadales</taxon>
        <taxon>Alteromonadaceae</taxon>
        <taxon>Bowmanella</taxon>
    </lineage>
</organism>
<feature type="chain" id="PRO_5047473697" evidence="1">
    <location>
        <begin position="20"/>
        <end position="112"/>
    </location>
</feature>